<feature type="region of interest" description="Disordered" evidence="6">
    <location>
        <begin position="664"/>
        <end position="684"/>
    </location>
</feature>
<evidence type="ECO:0000256" key="1">
    <source>
        <dbReference type="ARBA" id="ARBA00011079"/>
    </source>
</evidence>
<evidence type="ECO:0000256" key="3">
    <source>
        <dbReference type="ARBA" id="ARBA00022729"/>
    </source>
</evidence>
<evidence type="ECO:0000313" key="8">
    <source>
        <dbReference type="EMBL" id="CEL64968.1"/>
    </source>
</evidence>
<reference evidence="8" key="4">
    <citation type="journal article" date="2015" name="PLoS ONE">
        <title>Comprehensive Evaluation of Toxoplasma gondii VEG and Neospora caninum LIV Genomes with Tachyzoite Stage Transcriptome and Proteome Defines Novel Transcript Features.</title>
        <authorList>
            <person name="Ramaprasad A."/>
            <person name="Mourier T."/>
            <person name="Naeem R."/>
            <person name="Malas T.B."/>
            <person name="Moussa E."/>
            <person name="Panigrahi A."/>
            <person name="Vermont S.J."/>
            <person name="Otto T.D."/>
            <person name="Wastling J."/>
            <person name="Pain A."/>
        </authorList>
    </citation>
    <scope>NUCLEOTIDE SEQUENCE</scope>
    <source>
        <strain evidence="8">Liverpool</strain>
    </source>
</reference>
<dbReference type="OMA" id="GAATNIH"/>
<dbReference type="ESTHER" id="neocl-f0v9d7">
    <property type="family name" value="Prolylcarboxypeptidase"/>
</dbReference>
<sequence>MGGGCLPRFSSSNSGRRSCACRPSRFRLPLLVICACILLASLATKQVNATSWFYRFFPVQREEHARLEALKQGRHTGKEEIDETEGGREIREFEEGTGSRDASAPSAEEGILPAEFLPPFLRRFLPPRTSQAAQVNVSRENERRSTVREDIEVKEGWFEQPLDHGNPLVFNRPQHAAWRQKFYSAKRKRPSCQKREQARNEHGSLENAERSEQGQACPDDAIRPVFVYIGGEGPLSSMEVKQGLLAEMGEAFGASVYALEHRYYGDSHPRPDSSVPNLQWLTSHQALGDLAAFVAHVKREQAEQHPQNVSPEDIPVIVFGCSYPGSLAAYARSKYPASILGAISSSSPVEASALFQAFDQTVQRVLPSACTSQIKAATAIVERRIFTSEEEAVKVAAKFGCGAEVSMKTHDQRVALLYVIADAVAQSVQYNRNPKRPWIDEVCNCFAEAPPARTEKVGNEDTKARRSEEDELLDALAKAVQLMLAELKMTCKDSNMLQLADTRLGPQASASARLWVWQSCAEYGYWQVAYKGSVRSRLIDLNWHLRMCDALFPLPSGSKFSTDVVDETNVWSGDKHVVGVGAATNIHFTNGENDPWAPLSVTEISPFVTERQGLSSFTIKNGSHCNDFYAYEDGTEPLPVTEAKARIQRAIRLWLEDFQARHAQRRARNTPETNKGISRGENEL</sequence>
<dbReference type="VEuPathDB" id="ToxoDB:NCLIV_008320"/>
<reference evidence="7" key="1">
    <citation type="submission" date="2011-02" db="EMBL/GenBank/DDBJ databases">
        <authorList>
            <person name="Aslett M."/>
        </authorList>
    </citation>
    <scope>NUCLEOTIDE SEQUENCE</scope>
    <source>
        <strain evidence="7">Liverpool</strain>
    </source>
</reference>
<keyword evidence="9" id="KW-1185">Reference proteome</keyword>
<keyword evidence="2" id="KW-0645">Protease</keyword>
<dbReference type="GeneID" id="13441388"/>
<evidence type="ECO:0000256" key="4">
    <source>
        <dbReference type="ARBA" id="ARBA00022801"/>
    </source>
</evidence>
<dbReference type="Gene3D" id="3.40.50.1820">
    <property type="entry name" value="alpha/beta hydrolase"/>
    <property type="match status" value="1"/>
</dbReference>
<evidence type="ECO:0000256" key="5">
    <source>
        <dbReference type="ARBA" id="ARBA00023180"/>
    </source>
</evidence>
<feature type="region of interest" description="Disordered" evidence="6">
    <location>
        <begin position="183"/>
        <end position="216"/>
    </location>
</feature>
<dbReference type="AlphaFoldDB" id="F0V9D7"/>
<evidence type="ECO:0000313" key="9">
    <source>
        <dbReference type="Proteomes" id="UP000007494"/>
    </source>
</evidence>
<dbReference type="RefSeq" id="XP_003880396.1">
    <property type="nucleotide sequence ID" value="XM_003880347.1"/>
</dbReference>
<organism evidence="7 9">
    <name type="scientific">Neospora caninum (strain Liverpool)</name>
    <dbReference type="NCBI Taxonomy" id="572307"/>
    <lineage>
        <taxon>Eukaryota</taxon>
        <taxon>Sar</taxon>
        <taxon>Alveolata</taxon>
        <taxon>Apicomplexa</taxon>
        <taxon>Conoidasida</taxon>
        <taxon>Coccidia</taxon>
        <taxon>Eucoccidiorida</taxon>
        <taxon>Eimeriorina</taxon>
        <taxon>Sarcocystidae</taxon>
        <taxon>Neospora</taxon>
    </lineage>
</organism>
<keyword evidence="5" id="KW-0325">Glycoprotein</keyword>
<dbReference type="InterPro" id="IPR029058">
    <property type="entry name" value="AB_hydrolase_fold"/>
</dbReference>
<keyword evidence="3" id="KW-0732">Signal</keyword>
<dbReference type="InterPro" id="IPR042269">
    <property type="entry name" value="Ser_carbopepase_S28_SKS"/>
</dbReference>
<feature type="compositionally biased region" description="Basic and acidic residues" evidence="6">
    <location>
        <begin position="193"/>
        <end position="212"/>
    </location>
</feature>
<dbReference type="Proteomes" id="UP000007494">
    <property type="component" value="Chromosome III"/>
</dbReference>
<dbReference type="eggNOG" id="KOG2182">
    <property type="taxonomic scope" value="Eukaryota"/>
</dbReference>
<keyword evidence="4" id="KW-0378">Hydrolase</keyword>
<dbReference type="OrthoDB" id="330834at2759"/>
<comment type="similarity">
    <text evidence="1">Belongs to the peptidase S28 family.</text>
</comment>
<dbReference type="Pfam" id="PF05577">
    <property type="entry name" value="Peptidase_S28"/>
    <property type="match status" value="1"/>
</dbReference>
<dbReference type="PANTHER" id="PTHR11010">
    <property type="entry name" value="PROTEASE S28 PRO-X CARBOXYPEPTIDASE-RELATED"/>
    <property type="match status" value="1"/>
</dbReference>
<dbReference type="EMBL" id="LN714477">
    <property type="protein sequence ID" value="CEL64968.1"/>
    <property type="molecule type" value="Genomic_DNA"/>
</dbReference>
<dbReference type="InParanoid" id="F0V9D7"/>
<gene>
    <name evidence="8" type="ORF">BN1204_008320</name>
    <name evidence="7" type="ORF">NCLIV_008320</name>
</gene>
<name>F0V9D7_NEOCL</name>
<protein>
    <submittedName>
        <fullName evidence="7">Protein F23B2.12, partially confirmed by transcript evidence, related</fullName>
    </submittedName>
</protein>
<dbReference type="EMBL" id="FR823383">
    <property type="protein sequence ID" value="CBZ50362.1"/>
    <property type="molecule type" value="Genomic_DNA"/>
</dbReference>
<dbReference type="InterPro" id="IPR008758">
    <property type="entry name" value="Peptidase_S28"/>
</dbReference>
<dbReference type="GO" id="GO:0070008">
    <property type="term" value="F:serine-type exopeptidase activity"/>
    <property type="evidence" value="ECO:0007669"/>
    <property type="project" value="InterPro"/>
</dbReference>
<reference evidence="7" key="2">
    <citation type="submission" date="2011-03" db="EMBL/GenBank/DDBJ databases">
        <title>Comparative genomics and transcriptomics of Neospora caninum and Toxoplasma gondii.</title>
        <authorList>
            <person name="Reid A.J."/>
            <person name="Sohal A."/>
            <person name="Harris D."/>
            <person name="Quail M."/>
            <person name="Sanders M."/>
            <person name="Berriman M."/>
            <person name="Wastling J.M."/>
            <person name="Pain A."/>
        </authorList>
    </citation>
    <scope>NUCLEOTIDE SEQUENCE</scope>
    <source>
        <strain evidence="7">Liverpool</strain>
    </source>
</reference>
<proteinExistence type="inferred from homology"/>
<evidence type="ECO:0000313" key="7">
    <source>
        <dbReference type="EMBL" id="CBZ50362.1"/>
    </source>
</evidence>
<reference evidence="9" key="3">
    <citation type="journal article" date="2012" name="PLoS Pathog.">
        <title>Comparative genomics of the apicomplexan parasites Toxoplasma gondii and Neospora caninum: Coccidia differing in host range and transmission strategy.</title>
        <authorList>
            <person name="Reid A.J."/>
            <person name="Vermont S.J."/>
            <person name="Cotton J.A."/>
            <person name="Harris D."/>
            <person name="Hill-Cawthorne G.A."/>
            <person name="Konen-Waisman S."/>
            <person name="Latham S.M."/>
            <person name="Mourier T."/>
            <person name="Norton R."/>
            <person name="Quail M.A."/>
            <person name="Sanders M."/>
            <person name="Shanmugam D."/>
            <person name="Sohal A."/>
            <person name="Wasmuth J.D."/>
            <person name="Brunk B."/>
            <person name="Grigg M.E."/>
            <person name="Howard J.C."/>
            <person name="Parkinson J."/>
            <person name="Roos D.S."/>
            <person name="Trees A.J."/>
            <person name="Berriman M."/>
            <person name="Pain A."/>
            <person name="Wastling J.M."/>
        </authorList>
    </citation>
    <scope>NUCLEOTIDE SEQUENCE [LARGE SCALE GENOMIC DNA]</scope>
    <source>
        <strain evidence="9">Liverpool</strain>
    </source>
</reference>
<dbReference type="GO" id="GO:0006508">
    <property type="term" value="P:proteolysis"/>
    <property type="evidence" value="ECO:0007669"/>
    <property type="project" value="UniProtKB-KW"/>
</dbReference>
<dbReference type="SUPFAM" id="SSF53474">
    <property type="entry name" value="alpha/beta-Hydrolases"/>
    <property type="match status" value="1"/>
</dbReference>
<evidence type="ECO:0000256" key="6">
    <source>
        <dbReference type="SAM" id="MobiDB-lite"/>
    </source>
</evidence>
<dbReference type="GO" id="GO:0008239">
    <property type="term" value="F:dipeptidyl-peptidase activity"/>
    <property type="evidence" value="ECO:0007669"/>
    <property type="project" value="TreeGrafter"/>
</dbReference>
<dbReference type="PANTHER" id="PTHR11010:SF38">
    <property type="entry name" value="LYSOSOMAL PRO-X CARBOXYPEPTIDASE"/>
    <property type="match status" value="1"/>
</dbReference>
<accession>F0V9D7</accession>
<dbReference type="Gene3D" id="1.20.120.980">
    <property type="entry name" value="Serine carboxypeptidase S28, SKS domain"/>
    <property type="match status" value="1"/>
</dbReference>
<evidence type="ECO:0000256" key="2">
    <source>
        <dbReference type="ARBA" id="ARBA00022670"/>
    </source>
</evidence>